<dbReference type="RefSeq" id="WP_192541923.1">
    <property type="nucleotide sequence ID" value="NZ_JBQDLW010000007.1"/>
</dbReference>
<dbReference type="InterPro" id="IPR001082">
    <property type="entry name" value="Pilin"/>
</dbReference>
<dbReference type="NCBIfam" id="TIGR02532">
    <property type="entry name" value="IV_pilin_GFxxxE"/>
    <property type="match status" value="1"/>
</dbReference>
<keyword evidence="3" id="KW-0281">Fimbrium</keyword>
<dbReference type="Proteomes" id="UP000707245">
    <property type="component" value="Unassembled WGS sequence"/>
</dbReference>
<keyword evidence="6" id="KW-1185">Reference proteome</keyword>
<protein>
    <submittedName>
        <fullName evidence="5">Pilin</fullName>
    </submittedName>
</protein>
<name>A0ABR9FMU1_9GAMM</name>
<dbReference type="PROSITE" id="PS00409">
    <property type="entry name" value="PROKAR_NTER_METHYL"/>
    <property type="match status" value="1"/>
</dbReference>
<reference evidence="5 6" key="1">
    <citation type="submission" date="2020-07" db="EMBL/GenBank/DDBJ databases">
        <title>Halophilic bacteria isolated from french cheeses.</title>
        <authorList>
            <person name="Kothe C.I."/>
            <person name="Farah-Kraiem B."/>
            <person name="Renault P."/>
            <person name="Dridi B."/>
        </authorList>
    </citation>
    <scope>NUCLEOTIDE SEQUENCE [LARGE SCALE GENOMIC DNA]</scope>
    <source>
        <strain evidence="5 6">FME14</strain>
    </source>
</reference>
<keyword evidence="4" id="KW-0472">Membrane</keyword>
<keyword evidence="4" id="KW-1133">Transmembrane helix</keyword>
<dbReference type="EMBL" id="RRZA01000033">
    <property type="protein sequence ID" value="MBE0458146.1"/>
    <property type="molecule type" value="Genomic_DNA"/>
</dbReference>
<proteinExistence type="inferred from homology"/>
<evidence type="ECO:0000313" key="6">
    <source>
        <dbReference type="Proteomes" id="UP000707245"/>
    </source>
</evidence>
<keyword evidence="4" id="KW-0812">Transmembrane</keyword>
<dbReference type="Pfam" id="PF00114">
    <property type="entry name" value="Pilin"/>
    <property type="match status" value="1"/>
</dbReference>
<dbReference type="Pfam" id="PF07963">
    <property type="entry name" value="N_methyl"/>
    <property type="match status" value="1"/>
</dbReference>
<organism evidence="5 6">
    <name type="scientific">Pseudoalteromonas prydzensis</name>
    <dbReference type="NCBI Taxonomy" id="182141"/>
    <lineage>
        <taxon>Bacteria</taxon>
        <taxon>Pseudomonadati</taxon>
        <taxon>Pseudomonadota</taxon>
        <taxon>Gammaproteobacteria</taxon>
        <taxon>Alteromonadales</taxon>
        <taxon>Pseudoalteromonadaceae</taxon>
        <taxon>Pseudoalteromonas</taxon>
    </lineage>
</organism>
<evidence type="ECO:0000313" key="5">
    <source>
        <dbReference type="EMBL" id="MBE0458146.1"/>
    </source>
</evidence>
<comment type="similarity">
    <text evidence="1 3">Belongs to the N-Me-Phe pilin family.</text>
</comment>
<dbReference type="PANTHER" id="PTHR30093">
    <property type="entry name" value="GENERAL SECRETION PATHWAY PROTEIN G"/>
    <property type="match status" value="1"/>
</dbReference>
<evidence type="ECO:0000256" key="1">
    <source>
        <dbReference type="ARBA" id="ARBA00005233"/>
    </source>
</evidence>
<dbReference type="SUPFAM" id="SSF54523">
    <property type="entry name" value="Pili subunits"/>
    <property type="match status" value="1"/>
</dbReference>
<sequence length="162" mass="17420">MRYKGFTLIELMVVVAIIGILASVALPQYSKYLQRSELVDPLAMAAVLREDVTTFYLEHGRFPENNAQAGVPQSQFLIGNRVTGIMIDAGAIHISLGNKASAPLQGKILTFRPAVVTGSPTSPIAWLCGFDEPVTGMRAVGKNNTTVPKEVLPSSCLNTSNF</sequence>
<dbReference type="InterPro" id="IPR045584">
    <property type="entry name" value="Pilin-like"/>
</dbReference>
<accession>A0ABR9FMU1</accession>
<gene>
    <name evidence="5" type="ORF">EI167_11945</name>
</gene>
<dbReference type="InterPro" id="IPR012902">
    <property type="entry name" value="N_methyl_site"/>
</dbReference>
<evidence type="ECO:0000256" key="4">
    <source>
        <dbReference type="SAM" id="Phobius"/>
    </source>
</evidence>
<dbReference type="PANTHER" id="PTHR30093:SF34">
    <property type="entry name" value="PREPILIN PEPTIDASE-DEPENDENT PROTEIN D"/>
    <property type="match status" value="1"/>
</dbReference>
<dbReference type="Gene3D" id="3.30.700.10">
    <property type="entry name" value="Glycoprotein, Type 4 Pilin"/>
    <property type="match status" value="1"/>
</dbReference>
<evidence type="ECO:0000256" key="2">
    <source>
        <dbReference type="ARBA" id="ARBA00022481"/>
    </source>
</evidence>
<feature type="transmembrane region" description="Helical" evidence="4">
    <location>
        <begin position="6"/>
        <end position="26"/>
    </location>
</feature>
<comment type="caution">
    <text evidence="5">The sequence shown here is derived from an EMBL/GenBank/DDBJ whole genome shotgun (WGS) entry which is preliminary data.</text>
</comment>
<keyword evidence="2" id="KW-0488">Methylation</keyword>
<evidence type="ECO:0000256" key="3">
    <source>
        <dbReference type="RuleBase" id="RU000389"/>
    </source>
</evidence>